<dbReference type="CDD" id="cd02966">
    <property type="entry name" value="TlpA_like_family"/>
    <property type="match status" value="1"/>
</dbReference>
<dbReference type="PANTHER" id="PTHR42852:SF6">
    <property type="entry name" value="THIOL:DISULFIDE INTERCHANGE PROTEIN DSBE"/>
    <property type="match status" value="1"/>
</dbReference>
<feature type="domain" description="Thioredoxin" evidence="6">
    <location>
        <begin position="240"/>
        <end position="379"/>
    </location>
</feature>
<protein>
    <submittedName>
        <fullName evidence="7">AhpC/TSA family protein</fullName>
    </submittedName>
</protein>
<dbReference type="Proteomes" id="UP000679126">
    <property type="component" value="Unassembled WGS sequence"/>
</dbReference>
<evidence type="ECO:0000313" key="7">
    <source>
        <dbReference type="EMBL" id="MBO9150772.1"/>
    </source>
</evidence>
<dbReference type="InterPro" id="IPR017937">
    <property type="entry name" value="Thioredoxin_CS"/>
</dbReference>
<dbReference type="PANTHER" id="PTHR42852">
    <property type="entry name" value="THIOL:DISULFIDE INTERCHANGE PROTEIN DSBE"/>
    <property type="match status" value="1"/>
</dbReference>
<proteinExistence type="predicted"/>
<dbReference type="InterPro" id="IPR025380">
    <property type="entry name" value="DUF4369"/>
</dbReference>
<gene>
    <name evidence="7" type="ORF">J7I43_01020</name>
</gene>
<keyword evidence="8" id="KW-1185">Reference proteome</keyword>
<name>A0ABS3Y7W8_9BACT</name>
<comment type="subcellular location">
    <subcellularLocation>
        <location evidence="1">Cell envelope</location>
    </subcellularLocation>
</comment>
<keyword evidence="2" id="KW-0201">Cytochrome c-type biogenesis</keyword>
<dbReference type="EMBL" id="JAGHKP010000001">
    <property type="protein sequence ID" value="MBO9150772.1"/>
    <property type="molecule type" value="Genomic_DNA"/>
</dbReference>
<dbReference type="Pfam" id="PF00578">
    <property type="entry name" value="AhpC-TSA"/>
    <property type="match status" value="1"/>
</dbReference>
<dbReference type="Pfam" id="PF14289">
    <property type="entry name" value="DUF4369"/>
    <property type="match status" value="1"/>
</dbReference>
<dbReference type="SUPFAM" id="SSF52833">
    <property type="entry name" value="Thioredoxin-like"/>
    <property type="match status" value="1"/>
</dbReference>
<evidence type="ECO:0000256" key="1">
    <source>
        <dbReference type="ARBA" id="ARBA00004196"/>
    </source>
</evidence>
<dbReference type="PROSITE" id="PS51352">
    <property type="entry name" value="THIOREDOXIN_2"/>
    <property type="match status" value="1"/>
</dbReference>
<dbReference type="InterPro" id="IPR036249">
    <property type="entry name" value="Thioredoxin-like_sf"/>
</dbReference>
<evidence type="ECO:0000256" key="3">
    <source>
        <dbReference type="ARBA" id="ARBA00023157"/>
    </source>
</evidence>
<keyword evidence="3" id="KW-1015">Disulfide bond</keyword>
<organism evidence="7 8">
    <name type="scientific">Chitinophaga chungangae</name>
    <dbReference type="NCBI Taxonomy" id="2821488"/>
    <lineage>
        <taxon>Bacteria</taxon>
        <taxon>Pseudomonadati</taxon>
        <taxon>Bacteroidota</taxon>
        <taxon>Chitinophagia</taxon>
        <taxon>Chitinophagales</taxon>
        <taxon>Chitinophagaceae</taxon>
        <taxon>Chitinophaga</taxon>
    </lineage>
</organism>
<dbReference type="InterPro" id="IPR000866">
    <property type="entry name" value="AhpC/TSA"/>
</dbReference>
<reference evidence="8" key="1">
    <citation type="submission" date="2021-03" db="EMBL/GenBank/DDBJ databases">
        <title>Assistant Professor.</title>
        <authorList>
            <person name="Huq M.A."/>
        </authorList>
    </citation>
    <scope>NUCLEOTIDE SEQUENCE [LARGE SCALE GENOMIC DNA]</scope>
    <source>
        <strain evidence="8">MAH-28</strain>
    </source>
</reference>
<dbReference type="InterPro" id="IPR050553">
    <property type="entry name" value="Thioredoxin_ResA/DsbE_sf"/>
</dbReference>
<dbReference type="RefSeq" id="WP_209142347.1">
    <property type="nucleotide sequence ID" value="NZ_JAGHKP010000001.1"/>
</dbReference>
<sequence>MRRQFRNVITFAAAGLLIAAGAQAQQPNFVLKGKIGDLPSPAKLYIAYTTTGTQGTYDSVTIHDGRFEIRQYVAHPAKALLSVSRTGVSKRLFATGDLTFVYIEPGAEIELSTPGNDISAAVFKGSVTQTQYEVFRKKIKPLEITRDSIWRLRYSKTPGLDTAAMAKQVTVAMNAYLAGLKQFVSAHPDFYVSLDVLDLYAGANFDLAEITPLFNALSKKTKTSPKGLEYADRLRNASRSVIGKPAPAFSMADTLGKKVSLSDFKGKYVLVDFWASWCGPCREENPNVIAAYRQYRDKNFTVLGISLDSKKGDWMKAIHHDQLEWTQVSDLKGWKNDAAVMYDVKAVPHNVLIDPSGNIIAKNLRGEALQKELQRILGK</sequence>
<evidence type="ECO:0000256" key="5">
    <source>
        <dbReference type="SAM" id="SignalP"/>
    </source>
</evidence>
<dbReference type="InterPro" id="IPR013766">
    <property type="entry name" value="Thioredoxin_domain"/>
</dbReference>
<keyword evidence="5" id="KW-0732">Signal</keyword>
<feature type="chain" id="PRO_5046738670" evidence="5">
    <location>
        <begin position="25"/>
        <end position="379"/>
    </location>
</feature>
<comment type="caution">
    <text evidence="7">The sequence shown here is derived from an EMBL/GenBank/DDBJ whole genome shotgun (WGS) entry which is preliminary data.</text>
</comment>
<evidence type="ECO:0000256" key="4">
    <source>
        <dbReference type="ARBA" id="ARBA00023284"/>
    </source>
</evidence>
<dbReference type="Gene3D" id="3.40.30.10">
    <property type="entry name" value="Glutaredoxin"/>
    <property type="match status" value="1"/>
</dbReference>
<feature type="signal peptide" evidence="5">
    <location>
        <begin position="1"/>
        <end position="24"/>
    </location>
</feature>
<dbReference type="PROSITE" id="PS00194">
    <property type="entry name" value="THIOREDOXIN_1"/>
    <property type="match status" value="1"/>
</dbReference>
<keyword evidence="4" id="KW-0676">Redox-active center</keyword>
<evidence type="ECO:0000259" key="6">
    <source>
        <dbReference type="PROSITE" id="PS51352"/>
    </source>
</evidence>
<evidence type="ECO:0000313" key="8">
    <source>
        <dbReference type="Proteomes" id="UP000679126"/>
    </source>
</evidence>
<accession>A0ABS3Y7W8</accession>
<evidence type="ECO:0000256" key="2">
    <source>
        <dbReference type="ARBA" id="ARBA00022748"/>
    </source>
</evidence>